<reference evidence="3 4" key="1">
    <citation type="submission" date="2023-06" db="EMBL/GenBank/DDBJ databases">
        <title>Cellulomonas sp. MW9 Whole genome sequence.</title>
        <authorList>
            <person name="Park S."/>
        </authorList>
    </citation>
    <scope>NUCLEOTIDE SEQUENCE [LARGE SCALE GENOMIC DNA]</scope>
    <source>
        <strain evidence="3 4">MW9</strain>
    </source>
</reference>
<feature type="domain" description="Clp R" evidence="2">
    <location>
        <begin position="2"/>
        <end position="175"/>
    </location>
</feature>
<dbReference type="Gene3D" id="1.10.1780.10">
    <property type="entry name" value="Clp, N-terminal domain"/>
    <property type="match status" value="2"/>
</dbReference>
<dbReference type="InterPro" id="IPR004176">
    <property type="entry name" value="Clp_R_N"/>
</dbReference>
<dbReference type="Pfam" id="PF02861">
    <property type="entry name" value="Clp_N"/>
    <property type="match status" value="2"/>
</dbReference>
<dbReference type="GO" id="GO:0008233">
    <property type="term" value="F:peptidase activity"/>
    <property type="evidence" value="ECO:0007669"/>
    <property type="project" value="UniProtKB-KW"/>
</dbReference>
<protein>
    <submittedName>
        <fullName evidence="3">Clp protease N-terminal domain-containing protein</fullName>
    </submittedName>
</protein>
<dbReference type="SUPFAM" id="SSF81923">
    <property type="entry name" value="Double Clp-N motif"/>
    <property type="match status" value="2"/>
</dbReference>
<dbReference type="Proteomes" id="UP001321453">
    <property type="component" value="Unassembled WGS sequence"/>
</dbReference>
<gene>
    <name evidence="3" type="ORF">QRT05_11375</name>
</gene>
<name>A0ABT7S8M9_9CELL</name>
<keyword evidence="1" id="KW-0677">Repeat</keyword>
<dbReference type="InterPro" id="IPR036628">
    <property type="entry name" value="Clp_N_dom_sf"/>
</dbReference>
<dbReference type="GO" id="GO:0006508">
    <property type="term" value="P:proteolysis"/>
    <property type="evidence" value="ECO:0007669"/>
    <property type="project" value="UniProtKB-KW"/>
</dbReference>
<keyword evidence="4" id="KW-1185">Reference proteome</keyword>
<sequence>MFERFAKDARDAVTGAQAVARTRGDVRITSEHLLLALADAPSSVAAHALGTLGVDGTALRAQAGRPDGALDADALAAVGIDLQAVRTQVEGTFGRGALDRAAPATGKHIPFSTDAKKVLEQTLRVAVAEKSRRIDSGHLLVAISQLDRSPGGSLLTRAGVAADAARSAVERCRAA</sequence>
<organism evidence="3 4">
    <name type="scientific">Cellulomonas edaphi</name>
    <dbReference type="NCBI Taxonomy" id="3053468"/>
    <lineage>
        <taxon>Bacteria</taxon>
        <taxon>Bacillati</taxon>
        <taxon>Actinomycetota</taxon>
        <taxon>Actinomycetes</taxon>
        <taxon>Micrococcales</taxon>
        <taxon>Cellulomonadaceae</taxon>
        <taxon>Cellulomonas</taxon>
    </lineage>
</organism>
<evidence type="ECO:0000313" key="3">
    <source>
        <dbReference type="EMBL" id="MDM7831936.1"/>
    </source>
</evidence>
<keyword evidence="3" id="KW-0378">Hydrolase</keyword>
<keyword evidence="3" id="KW-0645">Protease</keyword>
<accession>A0ABT7S8M9</accession>
<evidence type="ECO:0000313" key="4">
    <source>
        <dbReference type="Proteomes" id="UP001321453"/>
    </source>
</evidence>
<dbReference type="RefSeq" id="WP_289447344.1">
    <property type="nucleotide sequence ID" value="NZ_JAUCGR010000002.1"/>
</dbReference>
<proteinExistence type="predicted"/>
<dbReference type="PROSITE" id="PS51903">
    <property type="entry name" value="CLP_R"/>
    <property type="match status" value="1"/>
</dbReference>
<evidence type="ECO:0000259" key="2">
    <source>
        <dbReference type="PROSITE" id="PS51903"/>
    </source>
</evidence>
<evidence type="ECO:0000256" key="1">
    <source>
        <dbReference type="PROSITE-ProRule" id="PRU01251"/>
    </source>
</evidence>
<comment type="caution">
    <text evidence="3">The sequence shown here is derived from an EMBL/GenBank/DDBJ whole genome shotgun (WGS) entry which is preliminary data.</text>
</comment>
<dbReference type="EMBL" id="JAUCGR010000002">
    <property type="protein sequence ID" value="MDM7831936.1"/>
    <property type="molecule type" value="Genomic_DNA"/>
</dbReference>